<evidence type="ECO:0000256" key="2">
    <source>
        <dbReference type="ARBA" id="ARBA00022723"/>
    </source>
</evidence>
<dbReference type="PANTHER" id="PTHR11431:SF127">
    <property type="entry name" value="BACTERIAL NON-HEME FERRITIN"/>
    <property type="match status" value="1"/>
</dbReference>
<sequence>MKINEKLAAALNDQVTAELEASLVYLQLSYIVDSLGLSGIRDWLRAQAAEENLHAQQFADHLAARDVVPQVQSIPAPQIAATTVVEVFEAALAHEEKISAKIHHLAELGFETKDYDSRPLIDSFLAEQVDEVAMVKEILDRLRIVGEDGSGLLRIDAEMKAARSA</sequence>
<feature type="binding site" evidence="5">
    <location>
        <position position="128"/>
    </location>
    <ligand>
        <name>Fe cation</name>
        <dbReference type="ChEBI" id="CHEBI:24875"/>
        <label>1</label>
    </ligand>
</feature>
<dbReference type="AlphaFoldDB" id="A0A7G5FI97"/>
<evidence type="ECO:0000256" key="6">
    <source>
        <dbReference type="RuleBase" id="RU361145"/>
    </source>
</evidence>
<evidence type="ECO:0000256" key="5">
    <source>
        <dbReference type="PIRSR" id="PIRSR601519-1"/>
    </source>
</evidence>
<dbReference type="GO" id="GO:0006826">
    <property type="term" value="P:iron ion transport"/>
    <property type="evidence" value="ECO:0007669"/>
    <property type="project" value="InterPro"/>
</dbReference>
<accession>A0A7G5FI97</accession>
<dbReference type="GO" id="GO:0005829">
    <property type="term" value="C:cytosol"/>
    <property type="evidence" value="ECO:0007669"/>
    <property type="project" value="TreeGrafter"/>
</dbReference>
<gene>
    <name evidence="8" type="ORF">HW450_06485</name>
</gene>
<dbReference type="Pfam" id="PF00210">
    <property type="entry name" value="Ferritin"/>
    <property type="match status" value="1"/>
</dbReference>
<keyword evidence="2 5" id="KW-0479">Metal-binding</keyword>
<evidence type="ECO:0000259" key="7">
    <source>
        <dbReference type="PROSITE" id="PS50905"/>
    </source>
</evidence>
<dbReference type="PROSITE" id="PS50905">
    <property type="entry name" value="FERRITIN_LIKE"/>
    <property type="match status" value="1"/>
</dbReference>
<dbReference type="InterPro" id="IPR001519">
    <property type="entry name" value="Ferritin"/>
</dbReference>
<dbReference type="Proteomes" id="UP000515570">
    <property type="component" value="Chromosome"/>
</dbReference>
<feature type="binding site" evidence="5">
    <location>
        <position position="54"/>
    </location>
    <ligand>
        <name>Fe cation</name>
        <dbReference type="ChEBI" id="CHEBI:24875"/>
        <label>1</label>
    </ligand>
</feature>
<feature type="domain" description="Ferritin-like diiron" evidence="7">
    <location>
        <begin position="1"/>
        <end position="146"/>
    </location>
</feature>
<dbReference type="InterPro" id="IPR009040">
    <property type="entry name" value="Ferritin-like_diiron"/>
</dbReference>
<proteinExistence type="predicted"/>
<feature type="binding site" evidence="5">
    <location>
        <position position="18"/>
    </location>
    <ligand>
        <name>Fe cation</name>
        <dbReference type="ChEBI" id="CHEBI:24875"/>
        <label>1</label>
    </ligand>
</feature>
<dbReference type="InterPro" id="IPR008331">
    <property type="entry name" value="Ferritin_DPS_dom"/>
</dbReference>
<dbReference type="CDD" id="cd01055">
    <property type="entry name" value="Nonheme_Ferritin"/>
    <property type="match status" value="1"/>
</dbReference>
<dbReference type="InterPro" id="IPR012347">
    <property type="entry name" value="Ferritin-like"/>
</dbReference>
<dbReference type="Gene3D" id="1.20.1260.10">
    <property type="match status" value="1"/>
</dbReference>
<dbReference type="InterPro" id="IPR041719">
    <property type="entry name" value="Ferritin_prok"/>
</dbReference>
<evidence type="ECO:0000313" key="9">
    <source>
        <dbReference type="Proteomes" id="UP000515570"/>
    </source>
</evidence>
<evidence type="ECO:0000256" key="3">
    <source>
        <dbReference type="ARBA" id="ARBA00023002"/>
    </source>
</evidence>
<evidence type="ECO:0000313" key="8">
    <source>
        <dbReference type="EMBL" id="QMV86338.1"/>
    </source>
</evidence>
<feature type="binding site" evidence="5">
    <location>
        <position position="95"/>
    </location>
    <ligand>
        <name>Fe cation</name>
        <dbReference type="ChEBI" id="CHEBI:24875"/>
        <label>1</label>
    </ligand>
</feature>
<feature type="binding site" evidence="5">
    <location>
        <position position="51"/>
    </location>
    <ligand>
        <name>Fe cation</name>
        <dbReference type="ChEBI" id="CHEBI:24875"/>
        <label>1</label>
    </ligand>
</feature>
<dbReference type="SUPFAM" id="SSF47240">
    <property type="entry name" value="Ferritin-like"/>
    <property type="match status" value="1"/>
</dbReference>
<keyword evidence="1 6" id="KW-0409">Iron storage</keyword>
<keyword evidence="9" id="KW-1185">Reference proteome</keyword>
<dbReference type="GO" id="GO:0004322">
    <property type="term" value="F:ferroxidase activity"/>
    <property type="evidence" value="ECO:0007669"/>
    <property type="project" value="TreeGrafter"/>
</dbReference>
<evidence type="ECO:0000256" key="4">
    <source>
        <dbReference type="ARBA" id="ARBA00023004"/>
    </source>
</evidence>
<dbReference type="GO" id="GO:0008198">
    <property type="term" value="F:ferrous iron binding"/>
    <property type="evidence" value="ECO:0007669"/>
    <property type="project" value="TreeGrafter"/>
</dbReference>
<dbReference type="GO" id="GO:0006879">
    <property type="term" value="P:intracellular iron ion homeostasis"/>
    <property type="evidence" value="ECO:0007669"/>
    <property type="project" value="UniProtKB-KW"/>
</dbReference>
<dbReference type="EMBL" id="CP059833">
    <property type="protein sequence ID" value="QMV86338.1"/>
    <property type="molecule type" value="Genomic_DNA"/>
</dbReference>
<organism evidence="8 9">
    <name type="scientific">Corynebacterium hindlerae</name>
    <dbReference type="NCBI Taxonomy" id="699041"/>
    <lineage>
        <taxon>Bacteria</taxon>
        <taxon>Bacillati</taxon>
        <taxon>Actinomycetota</taxon>
        <taxon>Actinomycetes</taxon>
        <taxon>Mycobacteriales</taxon>
        <taxon>Corynebacteriaceae</taxon>
        <taxon>Corynebacterium</taxon>
    </lineage>
</organism>
<protein>
    <recommendedName>
        <fullName evidence="6">Ferritin</fullName>
    </recommendedName>
</protein>
<name>A0A7G5FI97_9CORY</name>
<reference evidence="8 9" key="1">
    <citation type="submission" date="2020-07" db="EMBL/GenBank/DDBJ databases">
        <title>non toxigenic Corynebacterium sp. nov from a clinical source.</title>
        <authorList>
            <person name="Bernier A.-M."/>
            <person name="Bernard K."/>
        </authorList>
    </citation>
    <scope>NUCLEOTIDE SEQUENCE [LARGE SCALE GENOMIC DNA]</scope>
    <source>
        <strain evidence="9">NML 93-0612</strain>
    </source>
</reference>
<dbReference type="PANTHER" id="PTHR11431">
    <property type="entry name" value="FERRITIN"/>
    <property type="match status" value="1"/>
</dbReference>
<evidence type="ECO:0000256" key="1">
    <source>
        <dbReference type="ARBA" id="ARBA00022434"/>
    </source>
</evidence>
<dbReference type="InterPro" id="IPR009078">
    <property type="entry name" value="Ferritin-like_SF"/>
</dbReference>
<keyword evidence="3" id="KW-0560">Oxidoreductase</keyword>
<dbReference type="GO" id="GO:0008199">
    <property type="term" value="F:ferric iron binding"/>
    <property type="evidence" value="ECO:0007669"/>
    <property type="project" value="InterPro"/>
</dbReference>
<dbReference type="RefSeq" id="WP_182387147.1">
    <property type="nucleotide sequence ID" value="NZ_CP059833.1"/>
</dbReference>
<keyword evidence="4 5" id="KW-0408">Iron</keyword>